<gene>
    <name evidence="1" type="primary">sirA</name>
    <name evidence="1" type="ORF">IMZ08_11245</name>
</gene>
<evidence type="ECO:0000313" key="2">
    <source>
        <dbReference type="Proteomes" id="UP001516662"/>
    </source>
</evidence>
<protein>
    <submittedName>
        <fullName evidence="1">Sporulation inhibitor of replication protein SirA</fullName>
    </submittedName>
</protein>
<evidence type="ECO:0000313" key="1">
    <source>
        <dbReference type="EMBL" id="MBE4908631.1"/>
    </source>
</evidence>
<dbReference type="InterPro" id="IPR019683">
    <property type="entry name" value="SirA"/>
</dbReference>
<keyword evidence="2" id="KW-1185">Reference proteome</keyword>
<proteinExistence type="predicted"/>
<name>A0ABR9QJF1_9BACI</name>
<dbReference type="EMBL" id="JADCLJ010000020">
    <property type="protein sequence ID" value="MBE4908631.1"/>
    <property type="molecule type" value="Genomic_DNA"/>
</dbReference>
<dbReference type="Gene3D" id="3.30.310.250">
    <property type="entry name" value="Sporulation inhibitor of replication protein SirA"/>
    <property type="match status" value="1"/>
</dbReference>
<dbReference type="Proteomes" id="UP001516662">
    <property type="component" value="Unassembled WGS sequence"/>
</dbReference>
<sequence>MRRYHIYLIEEEIASHYFGRETKIYELFRECENAENKHKAQLRKQIDYVTRPIPTLHIHQCIDSLLRKRTDYLNERNVHKLMINSNNSEARLVVHDRYLLLESSGSYEAETIFFEVLRKYDSCFLAMDFTLQRHGWLNPIKERKFV</sequence>
<accession>A0ABR9QJF1</accession>
<dbReference type="Pfam" id="PF10747">
    <property type="entry name" value="SirA"/>
    <property type="match status" value="1"/>
</dbReference>
<dbReference type="RefSeq" id="WP_193536487.1">
    <property type="nucleotide sequence ID" value="NZ_JADCLJ010000020.1"/>
</dbReference>
<reference evidence="1 2" key="1">
    <citation type="submission" date="2020-10" db="EMBL/GenBank/DDBJ databases">
        <title>Bacillus sp. HD4P25, an endophyte from a halophyte.</title>
        <authorList>
            <person name="Sun J.-Q."/>
        </authorList>
    </citation>
    <scope>NUCLEOTIDE SEQUENCE [LARGE SCALE GENOMIC DNA]</scope>
    <source>
        <strain evidence="1 2">YIM 93174</strain>
    </source>
</reference>
<comment type="caution">
    <text evidence="1">The sequence shown here is derived from an EMBL/GenBank/DDBJ whole genome shotgun (WGS) entry which is preliminary data.</text>
</comment>
<dbReference type="InterPro" id="IPR038449">
    <property type="entry name" value="SirA_sf"/>
</dbReference>
<organism evidence="1 2">
    <name type="scientific">Litchfieldia luteola</name>
    <dbReference type="NCBI Taxonomy" id="682179"/>
    <lineage>
        <taxon>Bacteria</taxon>
        <taxon>Bacillati</taxon>
        <taxon>Bacillota</taxon>
        <taxon>Bacilli</taxon>
        <taxon>Bacillales</taxon>
        <taxon>Bacillaceae</taxon>
        <taxon>Litchfieldia</taxon>
    </lineage>
</organism>